<dbReference type="EMBL" id="MLCN01000018">
    <property type="protein sequence ID" value="ONG40041.1"/>
    <property type="molecule type" value="Genomic_DNA"/>
</dbReference>
<keyword evidence="1" id="KW-0805">Transcription regulation</keyword>
<dbReference type="GO" id="GO:0003677">
    <property type="term" value="F:DNA binding"/>
    <property type="evidence" value="ECO:0007669"/>
    <property type="project" value="UniProtKB-KW"/>
</dbReference>
<dbReference type="InterPro" id="IPR016032">
    <property type="entry name" value="Sig_transdc_resp-reg_C-effctor"/>
</dbReference>
<gene>
    <name evidence="5" type="ORF">BKE30_07730</name>
</gene>
<dbReference type="InterPro" id="IPR000792">
    <property type="entry name" value="Tscrpt_reg_LuxR_C"/>
</dbReference>
<evidence type="ECO:0000256" key="3">
    <source>
        <dbReference type="ARBA" id="ARBA00023163"/>
    </source>
</evidence>
<name>A0A1S8CU34_9GAMM</name>
<dbReference type="GO" id="GO:0006355">
    <property type="term" value="P:regulation of DNA-templated transcription"/>
    <property type="evidence" value="ECO:0007669"/>
    <property type="project" value="InterPro"/>
</dbReference>
<keyword evidence="3" id="KW-0804">Transcription</keyword>
<evidence type="ECO:0000259" key="4">
    <source>
        <dbReference type="PROSITE" id="PS50043"/>
    </source>
</evidence>
<evidence type="ECO:0000313" key="6">
    <source>
        <dbReference type="Proteomes" id="UP000192132"/>
    </source>
</evidence>
<dbReference type="PRINTS" id="PR00038">
    <property type="entry name" value="HTHLUXR"/>
</dbReference>
<evidence type="ECO:0000256" key="1">
    <source>
        <dbReference type="ARBA" id="ARBA00023015"/>
    </source>
</evidence>
<accession>A0A1S8CU34</accession>
<dbReference type="STRING" id="1907941.BKE30_07730"/>
<proteinExistence type="predicted"/>
<dbReference type="InterPro" id="IPR036388">
    <property type="entry name" value="WH-like_DNA-bd_sf"/>
</dbReference>
<dbReference type="PANTHER" id="PTHR44688:SF16">
    <property type="entry name" value="DNA-BINDING TRANSCRIPTIONAL ACTIVATOR DEVR_DOSR"/>
    <property type="match status" value="1"/>
</dbReference>
<reference evidence="5 6" key="1">
    <citation type="submission" date="2016-10" db="EMBL/GenBank/DDBJ databases">
        <title>Draft Genome sequence of Alkanindiges sp. strain H1.</title>
        <authorList>
            <person name="Subhash Y."/>
            <person name="Lee S."/>
        </authorList>
    </citation>
    <scope>NUCLEOTIDE SEQUENCE [LARGE SCALE GENOMIC DNA]</scope>
    <source>
        <strain evidence="5 6">H1</strain>
    </source>
</reference>
<evidence type="ECO:0000313" key="5">
    <source>
        <dbReference type="EMBL" id="ONG40041.1"/>
    </source>
</evidence>
<dbReference type="PROSITE" id="PS50043">
    <property type="entry name" value="HTH_LUXR_2"/>
    <property type="match status" value="2"/>
</dbReference>
<dbReference type="CDD" id="cd06170">
    <property type="entry name" value="LuxR_C_like"/>
    <property type="match status" value="1"/>
</dbReference>
<dbReference type="Proteomes" id="UP000192132">
    <property type="component" value="Unassembled WGS sequence"/>
</dbReference>
<protein>
    <submittedName>
        <fullName evidence="5">Two-component response regulator</fullName>
    </submittedName>
</protein>
<dbReference type="RefSeq" id="WP_076878042.1">
    <property type="nucleotide sequence ID" value="NZ_MLCN01000018.1"/>
</dbReference>
<evidence type="ECO:0000256" key="2">
    <source>
        <dbReference type="ARBA" id="ARBA00023125"/>
    </source>
</evidence>
<dbReference type="PROSITE" id="PS00622">
    <property type="entry name" value="HTH_LUXR_1"/>
    <property type="match status" value="1"/>
</dbReference>
<feature type="domain" description="HTH luxR-type" evidence="4">
    <location>
        <begin position="1"/>
        <end position="49"/>
    </location>
</feature>
<organism evidence="5 6">
    <name type="scientific">Alkanindiges hydrocarboniclasticus</name>
    <dbReference type="NCBI Taxonomy" id="1907941"/>
    <lineage>
        <taxon>Bacteria</taxon>
        <taxon>Pseudomonadati</taxon>
        <taxon>Pseudomonadota</taxon>
        <taxon>Gammaproteobacteria</taxon>
        <taxon>Moraxellales</taxon>
        <taxon>Moraxellaceae</taxon>
        <taxon>Alkanindiges</taxon>
    </lineage>
</organism>
<dbReference type="Pfam" id="PF00196">
    <property type="entry name" value="GerE"/>
    <property type="match status" value="2"/>
</dbReference>
<keyword evidence="6" id="KW-1185">Reference proteome</keyword>
<feature type="domain" description="HTH luxR-type" evidence="4">
    <location>
        <begin position="48"/>
        <end position="112"/>
    </location>
</feature>
<dbReference type="Gene3D" id="1.10.10.10">
    <property type="entry name" value="Winged helix-like DNA-binding domain superfamily/Winged helix DNA-binding domain"/>
    <property type="match status" value="2"/>
</dbReference>
<dbReference type="SUPFAM" id="SSF46894">
    <property type="entry name" value="C-terminal effector domain of the bipartite response regulators"/>
    <property type="match status" value="2"/>
</dbReference>
<dbReference type="AlphaFoldDB" id="A0A1S8CU34"/>
<sequence>MLSTGFRVKNIAQALCISERTVTTHQQHIYKKLNIHHKVSLIKYTPYYCKFLSSLTLRERTIVVLITEGHCSQQVARELNISPQTVYSHRKTINKKLNSMRKKYDVLGIEQP</sequence>
<dbReference type="SMART" id="SM00421">
    <property type="entry name" value="HTH_LUXR"/>
    <property type="match status" value="2"/>
</dbReference>
<comment type="caution">
    <text evidence="5">The sequence shown here is derived from an EMBL/GenBank/DDBJ whole genome shotgun (WGS) entry which is preliminary data.</text>
</comment>
<dbReference type="PANTHER" id="PTHR44688">
    <property type="entry name" value="DNA-BINDING TRANSCRIPTIONAL ACTIVATOR DEVR_DOSR"/>
    <property type="match status" value="1"/>
</dbReference>
<keyword evidence="2" id="KW-0238">DNA-binding</keyword>
<dbReference type="OrthoDB" id="9796655at2"/>